<keyword evidence="3" id="KW-1185">Reference proteome</keyword>
<name>A0AA38GLP2_TAXCH</name>
<comment type="caution">
    <text evidence="2">The sequence shown here is derived from an EMBL/GenBank/DDBJ whole genome shotgun (WGS) entry which is preliminary data.</text>
</comment>
<dbReference type="InterPro" id="IPR036047">
    <property type="entry name" value="F-box-like_dom_sf"/>
</dbReference>
<dbReference type="Proteomes" id="UP000824469">
    <property type="component" value="Unassembled WGS sequence"/>
</dbReference>
<sequence>MPNVHFKCVVSYDNLGAYIGTLLGLLQATIIQTIVQSNRLHVFAIETAETTTQDAIIINPDRESRLSFQFPGWGIDICKGAAISRHVGNIAINSPSSSVKFAKKCFGAADNPGTRTYVYGIPEELWMHVLMRLNARELCSLRQTCRWFYYLASQDDAWLNTYRQVQKEEEERQFQSDLPRQFFLAHY</sequence>
<accession>A0AA38GLP2</accession>
<dbReference type="SUPFAM" id="SSF81383">
    <property type="entry name" value="F-box domain"/>
    <property type="match status" value="1"/>
</dbReference>
<dbReference type="AlphaFoldDB" id="A0AA38GLP2"/>
<dbReference type="CDD" id="cd22139">
    <property type="entry name" value="F-box_unchar"/>
    <property type="match status" value="1"/>
</dbReference>
<organism evidence="2 3">
    <name type="scientific">Taxus chinensis</name>
    <name type="common">Chinese yew</name>
    <name type="synonym">Taxus wallichiana var. chinensis</name>
    <dbReference type="NCBI Taxonomy" id="29808"/>
    <lineage>
        <taxon>Eukaryota</taxon>
        <taxon>Viridiplantae</taxon>
        <taxon>Streptophyta</taxon>
        <taxon>Embryophyta</taxon>
        <taxon>Tracheophyta</taxon>
        <taxon>Spermatophyta</taxon>
        <taxon>Pinopsida</taxon>
        <taxon>Pinidae</taxon>
        <taxon>Conifers II</taxon>
        <taxon>Cupressales</taxon>
        <taxon>Taxaceae</taxon>
        <taxon>Taxus</taxon>
    </lineage>
</organism>
<dbReference type="Pfam" id="PF12937">
    <property type="entry name" value="F-box-like"/>
    <property type="match status" value="1"/>
</dbReference>
<evidence type="ECO:0000313" key="3">
    <source>
        <dbReference type="Proteomes" id="UP000824469"/>
    </source>
</evidence>
<dbReference type="SMART" id="SM00256">
    <property type="entry name" value="FBOX"/>
    <property type="match status" value="1"/>
</dbReference>
<proteinExistence type="predicted"/>
<protein>
    <recommendedName>
        <fullName evidence="1">F-box domain-containing protein</fullName>
    </recommendedName>
</protein>
<reference evidence="2 3" key="1">
    <citation type="journal article" date="2021" name="Nat. Plants">
        <title>The Taxus genome provides insights into paclitaxel biosynthesis.</title>
        <authorList>
            <person name="Xiong X."/>
            <person name="Gou J."/>
            <person name="Liao Q."/>
            <person name="Li Y."/>
            <person name="Zhou Q."/>
            <person name="Bi G."/>
            <person name="Li C."/>
            <person name="Du R."/>
            <person name="Wang X."/>
            <person name="Sun T."/>
            <person name="Guo L."/>
            <person name="Liang H."/>
            <person name="Lu P."/>
            <person name="Wu Y."/>
            <person name="Zhang Z."/>
            <person name="Ro D.K."/>
            <person name="Shang Y."/>
            <person name="Huang S."/>
            <person name="Yan J."/>
        </authorList>
    </citation>
    <scope>NUCLEOTIDE SEQUENCE [LARGE SCALE GENOMIC DNA]</scope>
    <source>
        <strain evidence="2">Ta-2019</strain>
    </source>
</reference>
<evidence type="ECO:0000313" key="2">
    <source>
        <dbReference type="EMBL" id="KAH9324272.1"/>
    </source>
</evidence>
<dbReference type="EMBL" id="JAHRHJ020000002">
    <property type="protein sequence ID" value="KAH9324272.1"/>
    <property type="molecule type" value="Genomic_DNA"/>
</dbReference>
<feature type="domain" description="F-box" evidence="1">
    <location>
        <begin position="115"/>
        <end position="161"/>
    </location>
</feature>
<evidence type="ECO:0000259" key="1">
    <source>
        <dbReference type="PROSITE" id="PS50181"/>
    </source>
</evidence>
<gene>
    <name evidence="2" type="ORF">KI387_004450</name>
</gene>
<dbReference type="Gene3D" id="1.20.1280.50">
    <property type="match status" value="1"/>
</dbReference>
<dbReference type="InterPro" id="IPR001810">
    <property type="entry name" value="F-box_dom"/>
</dbReference>
<dbReference type="PROSITE" id="PS50181">
    <property type="entry name" value="FBOX"/>
    <property type="match status" value="1"/>
</dbReference>